<reference evidence="1 2" key="1">
    <citation type="submission" date="2018-11" db="EMBL/GenBank/DDBJ databases">
        <title>Genome assembly of Steccherinum ochraceum LE-BIN_3174, the white-rot fungus of the Steccherinaceae family (The Residual Polyporoid clade, Polyporales, Basidiomycota).</title>
        <authorList>
            <person name="Fedorova T.V."/>
            <person name="Glazunova O.A."/>
            <person name="Landesman E.O."/>
            <person name="Moiseenko K.V."/>
            <person name="Psurtseva N.V."/>
            <person name="Savinova O.S."/>
            <person name="Shakhova N.V."/>
            <person name="Tyazhelova T.V."/>
            <person name="Vasina D.V."/>
        </authorList>
    </citation>
    <scope>NUCLEOTIDE SEQUENCE [LARGE SCALE GENOMIC DNA]</scope>
    <source>
        <strain evidence="1 2">LE-BIN_3174</strain>
    </source>
</reference>
<name>A0A4R0RHB1_9APHY</name>
<gene>
    <name evidence="1" type="ORF">EIP91_005966</name>
</gene>
<evidence type="ECO:0000313" key="2">
    <source>
        <dbReference type="Proteomes" id="UP000292702"/>
    </source>
</evidence>
<dbReference type="AlphaFoldDB" id="A0A4R0RHB1"/>
<comment type="caution">
    <text evidence="1">The sequence shown here is derived from an EMBL/GenBank/DDBJ whole genome shotgun (WGS) entry which is preliminary data.</text>
</comment>
<dbReference type="EMBL" id="RWJN01000320">
    <property type="protein sequence ID" value="TCD63128.1"/>
    <property type="molecule type" value="Genomic_DNA"/>
</dbReference>
<proteinExistence type="predicted"/>
<keyword evidence="2" id="KW-1185">Reference proteome</keyword>
<evidence type="ECO:0000313" key="1">
    <source>
        <dbReference type="EMBL" id="TCD63128.1"/>
    </source>
</evidence>
<sequence length="324" mass="36468">MSTVFPPQTQDLLVDHIVRLQHDASQANRLFAVIDQELEILSRKARSGRRPLKTFAGEIQSLQSNWRKCHKNSTSPTISDKEFRTHLWTSREIAGNAQATVNDIAQVFLPLARDPSVPLQEKKRQHAEYEKLISDRQATALDMTQLFISLRISVEESVKCWSRLKEGRSYSKVLKDEKITNHVRISSEYFCDFHLSIEADGFVGRGIGFMLNLLCPVWGSLMPAGERAMTLDNADTPSQSSDGALLIAKLTAICTVWAMIRRELQEAVGSFTMLRDCPTPTGLELRLARAERLFTALSTALWQYQVDVDDGPSNDIGQSNTNMQ</sequence>
<dbReference type="Proteomes" id="UP000292702">
    <property type="component" value="Unassembled WGS sequence"/>
</dbReference>
<accession>A0A4R0RHB1</accession>
<organism evidence="1 2">
    <name type="scientific">Steccherinum ochraceum</name>
    <dbReference type="NCBI Taxonomy" id="92696"/>
    <lineage>
        <taxon>Eukaryota</taxon>
        <taxon>Fungi</taxon>
        <taxon>Dikarya</taxon>
        <taxon>Basidiomycota</taxon>
        <taxon>Agaricomycotina</taxon>
        <taxon>Agaricomycetes</taxon>
        <taxon>Polyporales</taxon>
        <taxon>Steccherinaceae</taxon>
        <taxon>Steccherinum</taxon>
    </lineage>
</organism>
<protein>
    <submittedName>
        <fullName evidence="1">Uncharacterized protein</fullName>
    </submittedName>
</protein>